<reference evidence="1" key="1">
    <citation type="submission" date="2021-10" db="EMBL/GenBank/DDBJ databases">
        <authorList>
            <person name="Mesa V."/>
        </authorList>
    </citation>
    <scope>NUCLEOTIDE SEQUENCE</scope>
    <source>
        <strain evidence="1">CC3_PB</strain>
    </source>
</reference>
<dbReference type="EMBL" id="CAKJVE010000004">
    <property type="protein sequence ID" value="CAG9705588.1"/>
    <property type="molecule type" value="Genomic_DNA"/>
</dbReference>
<sequence>MSLTPVDNLGNDLEIVIQEDVTETYKLNIEKDRVIGYTDELEAMKQAIYKIINTERYDYLIYSWNYGIELNDLFGEPIPYVYSEIKRRIIEALTHDTRIESVDAFSFEQIKRGEVFVKFTAHTIYGDVTEGRKVNF</sequence>
<dbReference type="Gene3D" id="3.10.450.40">
    <property type="match status" value="1"/>
</dbReference>
<dbReference type="Pfam" id="PF10934">
    <property type="entry name" value="Sheath_initiator"/>
    <property type="match status" value="1"/>
</dbReference>
<dbReference type="SUPFAM" id="SSF160719">
    <property type="entry name" value="gpW/gp25-like"/>
    <property type="match status" value="1"/>
</dbReference>
<dbReference type="AlphaFoldDB" id="A0AA86JVV5"/>
<protein>
    <submittedName>
        <fullName evidence="1">Uncharacterized protein</fullName>
    </submittedName>
</protein>
<comment type="caution">
    <text evidence="1">The sequence shown here is derived from an EMBL/GenBank/DDBJ whole genome shotgun (WGS) entry which is preliminary data.</text>
</comment>
<name>A0AA86JVV5_9CLOT</name>
<organism evidence="1 2">
    <name type="scientific">Clostridium neonatale</name>
    <dbReference type="NCBI Taxonomy" id="137838"/>
    <lineage>
        <taxon>Bacteria</taxon>
        <taxon>Bacillati</taxon>
        <taxon>Bacillota</taxon>
        <taxon>Clostridia</taxon>
        <taxon>Eubacteriales</taxon>
        <taxon>Clostridiaceae</taxon>
        <taxon>Clostridium</taxon>
    </lineage>
</organism>
<accession>A0AA86JVV5</accession>
<evidence type="ECO:0000313" key="2">
    <source>
        <dbReference type="Proteomes" id="UP000789738"/>
    </source>
</evidence>
<gene>
    <name evidence="1" type="ORF">CNEO_41947</name>
</gene>
<dbReference type="Proteomes" id="UP000789738">
    <property type="component" value="Unassembled WGS sequence"/>
</dbReference>
<evidence type="ECO:0000313" key="1">
    <source>
        <dbReference type="EMBL" id="CAG9705588.1"/>
    </source>
</evidence>
<dbReference type="InterPro" id="IPR020288">
    <property type="entry name" value="Sheath_initiator"/>
</dbReference>
<proteinExistence type="predicted"/>
<dbReference type="RefSeq" id="WP_210885923.1">
    <property type="nucleotide sequence ID" value="NZ_CAKJVE010000004.1"/>
</dbReference>